<dbReference type="Proteomes" id="UP000521017">
    <property type="component" value="Unassembled WGS sequence"/>
</dbReference>
<reference evidence="2 3" key="1">
    <citation type="submission" date="2020-08" db="EMBL/GenBank/DDBJ databases">
        <title>Genomic Encyclopedia of Type Strains, Phase IV (KMG-V): Genome sequencing to study the core and pangenomes of soil and plant-associated prokaryotes.</title>
        <authorList>
            <person name="Whitman W."/>
        </authorList>
    </citation>
    <scope>NUCLEOTIDE SEQUENCE [LARGE SCALE GENOMIC DNA]</scope>
    <source>
        <strain evidence="2 3">M2T3</strain>
    </source>
</reference>
<dbReference type="InterPro" id="IPR036390">
    <property type="entry name" value="WH_DNA-bd_sf"/>
</dbReference>
<dbReference type="PRINTS" id="PR00598">
    <property type="entry name" value="HTHMARR"/>
</dbReference>
<dbReference type="EMBL" id="JACHCC010000002">
    <property type="protein sequence ID" value="MBB6498817.1"/>
    <property type="molecule type" value="Genomic_DNA"/>
</dbReference>
<evidence type="ECO:0000313" key="3">
    <source>
        <dbReference type="Proteomes" id="UP000521017"/>
    </source>
</evidence>
<protein>
    <submittedName>
        <fullName evidence="2">DNA-binding MarR family transcriptional regulator</fullName>
    </submittedName>
</protein>
<dbReference type="AlphaFoldDB" id="A0A7X0J1P0"/>
<dbReference type="GO" id="GO:0003700">
    <property type="term" value="F:DNA-binding transcription factor activity"/>
    <property type="evidence" value="ECO:0007669"/>
    <property type="project" value="InterPro"/>
</dbReference>
<comment type="caution">
    <text evidence="2">The sequence shown here is derived from an EMBL/GenBank/DDBJ whole genome shotgun (WGS) entry which is preliminary data.</text>
</comment>
<gene>
    <name evidence="2" type="ORF">HDF25_000954</name>
</gene>
<dbReference type="PANTHER" id="PTHR33164:SF94">
    <property type="entry name" value="TRANSCRIPTIONAL REGULATORY PROTEIN-RELATED"/>
    <property type="match status" value="1"/>
</dbReference>
<evidence type="ECO:0000313" key="2">
    <source>
        <dbReference type="EMBL" id="MBB6498817.1"/>
    </source>
</evidence>
<dbReference type="PROSITE" id="PS50995">
    <property type="entry name" value="HTH_MARR_2"/>
    <property type="match status" value="1"/>
</dbReference>
<keyword evidence="2" id="KW-0238">DNA-binding</keyword>
<name>A0A7X0J1P0_9SPHI</name>
<feature type="domain" description="HTH marR-type" evidence="1">
    <location>
        <begin position="1"/>
        <end position="140"/>
    </location>
</feature>
<dbReference type="GO" id="GO:0003677">
    <property type="term" value="F:DNA binding"/>
    <property type="evidence" value="ECO:0007669"/>
    <property type="project" value="UniProtKB-KW"/>
</dbReference>
<accession>A0A7X0J1P0</accession>
<dbReference type="InterPro" id="IPR039422">
    <property type="entry name" value="MarR/SlyA-like"/>
</dbReference>
<evidence type="ECO:0000259" key="1">
    <source>
        <dbReference type="PROSITE" id="PS50995"/>
    </source>
</evidence>
<proteinExistence type="predicted"/>
<dbReference type="GO" id="GO:0006950">
    <property type="term" value="P:response to stress"/>
    <property type="evidence" value="ECO:0007669"/>
    <property type="project" value="TreeGrafter"/>
</dbReference>
<dbReference type="RefSeq" id="WP_221450849.1">
    <property type="nucleotide sequence ID" value="NZ_JACHCC010000002.1"/>
</dbReference>
<organism evidence="2 3">
    <name type="scientific">Pedobacter cryoconitis</name>
    <dbReference type="NCBI Taxonomy" id="188932"/>
    <lineage>
        <taxon>Bacteria</taxon>
        <taxon>Pseudomonadati</taxon>
        <taxon>Bacteroidota</taxon>
        <taxon>Sphingobacteriia</taxon>
        <taxon>Sphingobacteriales</taxon>
        <taxon>Sphingobacteriaceae</taxon>
        <taxon>Pedobacter</taxon>
    </lineage>
</organism>
<dbReference type="PANTHER" id="PTHR33164">
    <property type="entry name" value="TRANSCRIPTIONAL REGULATOR, MARR FAMILY"/>
    <property type="match status" value="1"/>
</dbReference>
<dbReference type="SUPFAM" id="SSF46785">
    <property type="entry name" value="Winged helix' DNA-binding domain"/>
    <property type="match status" value="1"/>
</dbReference>
<dbReference type="SMART" id="SM00347">
    <property type="entry name" value="HTH_MARR"/>
    <property type="match status" value="1"/>
</dbReference>
<dbReference type="Pfam" id="PF01047">
    <property type="entry name" value="MarR"/>
    <property type="match status" value="1"/>
</dbReference>
<dbReference type="Gene3D" id="1.10.10.10">
    <property type="entry name" value="Winged helix-like DNA-binding domain superfamily/Winged helix DNA-binding domain"/>
    <property type="match status" value="1"/>
</dbReference>
<dbReference type="InterPro" id="IPR036388">
    <property type="entry name" value="WH-like_DNA-bd_sf"/>
</dbReference>
<sequence length="143" mass="15913">MSTINTSLKALMNLAKIQAVISRRFDQLNVHGIGFSDFMILYLLDLAADKRMRRVDLAEKIGITASGITRMLLPMEKNGLVSRESNERDARVSYVVLTETGQSLFEDAKKTANYLADEIMSVSKKKNVSAFIDILIELGGNIN</sequence>
<dbReference type="InterPro" id="IPR000835">
    <property type="entry name" value="HTH_MarR-typ"/>
</dbReference>